<gene>
    <name evidence="8" type="ORF">niasHT_037842</name>
</gene>
<dbReference type="GO" id="GO:0000178">
    <property type="term" value="C:exosome (RNase complex)"/>
    <property type="evidence" value="ECO:0007669"/>
    <property type="project" value="UniProtKB-KW"/>
</dbReference>
<comment type="subcellular location">
    <subcellularLocation>
        <location evidence="1">Nucleus</location>
    </subcellularLocation>
</comment>
<evidence type="ECO:0000313" key="8">
    <source>
        <dbReference type="EMBL" id="KAL3082204.1"/>
    </source>
</evidence>
<dbReference type="GO" id="GO:0003723">
    <property type="term" value="F:RNA binding"/>
    <property type="evidence" value="ECO:0007669"/>
    <property type="project" value="UniProtKB-KW"/>
</dbReference>
<dbReference type="Pfam" id="PF14382">
    <property type="entry name" value="ECR1_N"/>
    <property type="match status" value="1"/>
</dbReference>
<keyword evidence="3" id="KW-0698">rRNA processing</keyword>
<feature type="domain" description="S1 motif" evidence="7">
    <location>
        <begin position="164"/>
        <end position="242"/>
    </location>
</feature>
<dbReference type="Proteomes" id="UP001620626">
    <property type="component" value="Unassembled WGS sequence"/>
</dbReference>
<dbReference type="CDD" id="cd05789">
    <property type="entry name" value="S1_Rrp4"/>
    <property type="match status" value="1"/>
</dbReference>
<dbReference type="SUPFAM" id="SSF50249">
    <property type="entry name" value="Nucleic acid-binding proteins"/>
    <property type="match status" value="1"/>
</dbReference>
<dbReference type="InterPro" id="IPR036612">
    <property type="entry name" value="KH_dom_type_1_sf"/>
</dbReference>
<keyword evidence="4" id="KW-0271">Exosome</keyword>
<accession>A0ABD2IQ91</accession>
<dbReference type="SUPFAM" id="SSF110324">
    <property type="entry name" value="Ribosomal L27 protein-like"/>
    <property type="match status" value="1"/>
</dbReference>
<dbReference type="GO" id="GO:0005634">
    <property type="term" value="C:nucleus"/>
    <property type="evidence" value="ECO:0007669"/>
    <property type="project" value="UniProtKB-SubCell"/>
</dbReference>
<dbReference type="GO" id="GO:0006364">
    <property type="term" value="P:rRNA processing"/>
    <property type="evidence" value="ECO:0007669"/>
    <property type="project" value="UniProtKB-KW"/>
</dbReference>
<dbReference type="PANTHER" id="PTHR21321:SF4">
    <property type="entry name" value="EXOSOME COMPLEX COMPONENT RRP4"/>
    <property type="match status" value="1"/>
</dbReference>
<dbReference type="PROSITE" id="PS50126">
    <property type="entry name" value="S1"/>
    <property type="match status" value="1"/>
</dbReference>
<reference evidence="8 9" key="1">
    <citation type="submission" date="2024-10" db="EMBL/GenBank/DDBJ databases">
        <authorList>
            <person name="Kim D."/>
        </authorList>
    </citation>
    <scope>NUCLEOTIDE SEQUENCE [LARGE SCALE GENOMIC DNA]</scope>
    <source>
        <strain evidence="8">BH-2024</strain>
    </source>
</reference>
<dbReference type="PANTHER" id="PTHR21321">
    <property type="entry name" value="PNAS-3 RELATED"/>
    <property type="match status" value="1"/>
</dbReference>
<proteinExistence type="inferred from homology"/>
<evidence type="ECO:0000256" key="4">
    <source>
        <dbReference type="ARBA" id="ARBA00022835"/>
    </source>
</evidence>
<dbReference type="InterPro" id="IPR026699">
    <property type="entry name" value="Exosome_RNA_bind1/RRP40/RRP4"/>
</dbReference>
<evidence type="ECO:0000256" key="3">
    <source>
        <dbReference type="ARBA" id="ARBA00022552"/>
    </source>
</evidence>
<keyword evidence="9" id="KW-1185">Reference proteome</keyword>
<comment type="similarity">
    <text evidence="2">Belongs to the RRP4 family.</text>
</comment>
<dbReference type="Gene3D" id="2.40.50.140">
    <property type="entry name" value="Nucleic acid-binding proteins"/>
    <property type="match status" value="1"/>
</dbReference>
<dbReference type="CDD" id="cd22525">
    <property type="entry name" value="KH-I_Rrp4_eukar"/>
    <property type="match status" value="1"/>
</dbReference>
<evidence type="ECO:0000256" key="2">
    <source>
        <dbReference type="ARBA" id="ARBA00009155"/>
    </source>
</evidence>
<evidence type="ECO:0000256" key="5">
    <source>
        <dbReference type="ARBA" id="ARBA00022884"/>
    </source>
</evidence>
<dbReference type="Gene3D" id="2.40.50.100">
    <property type="match status" value="1"/>
</dbReference>
<keyword evidence="5" id="KW-0694">RNA-binding</keyword>
<dbReference type="Pfam" id="PF15985">
    <property type="entry name" value="KH_6"/>
    <property type="match status" value="1"/>
</dbReference>
<evidence type="ECO:0000259" key="7">
    <source>
        <dbReference type="PROSITE" id="PS50126"/>
    </source>
</evidence>
<evidence type="ECO:0000256" key="6">
    <source>
        <dbReference type="ARBA" id="ARBA00023242"/>
    </source>
</evidence>
<dbReference type="InterPro" id="IPR048565">
    <property type="entry name" value="S1_RRP4"/>
</dbReference>
<dbReference type="FunFam" id="2.40.50.140:FF:000038">
    <property type="entry name" value="Exosome complex component RRP4"/>
    <property type="match status" value="1"/>
</dbReference>
<evidence type="ECO:0000313" key="9">
    <source>
        <dbReference type="Proteomes" id="UP001620626"/>
    </source>
</evidence>
<keyword evidence="6" id="KW-0539">Nucleus</keyword>
<dbReference type="Pfam" id="PF21266">
    <property type="entry name" value="S1_RRP4"/>
    <property type="match status" value="1"/>
</dbReference>
<dbReference type="SUPFAM" id="SSF54791">
    <property type="entry name" value="Eukaryotic type KH-domain (KH-domain type I)"/>
    <property type="match status" value="1"/>
</dbReference>
<dbReference type="InterPro" id="IPR004088">
    <property type="entry name" value="KH_dom_type_1"/>
</dbReference>
<dbReference type="EMBL" id="JBICBT010001116">
    <property type="protein sequence ID" value="KAL3082204.1"/>
    <property type="molecule type" value="Genomic_DNA"/>
</dbReference>
<dbReference type="InterPro" id="IPR003029">
    <property type="entry name" value="S1_domain"/>
</dbReference>
<dbReference type="InterPro" id="IPR025721">
    <property type="entry name" value="Exosome_cplx_N_dom"/>
</dbReference>
<dbReference type="InterPro" id="IPR012340">
    <property type="entry name" value="NA-bd_OB-fold"/>
</dbReference>
<protein>
    <recommendedName>
        <fullName evidence="7">S1 motif domain-containing protein</fullName>
    </recommendedName>
</protein>
<evidence type="ECO:0000256" key="1">
    <source>
        <dbReference type="ARBA" id="ARBA00004123"/>
    </source>
</evidence>
<dbReference type="AlphaFoldDB" id="A0ABD2IQ91"/>
<dbReference type="SMART" id="SM00316">
    <property type="entry name" value="S1"/>
    <property type="match status" value="1"/>
</dbReference>
<comment type="caution">
    <text evidence="8">The sequence shown here is derived from an EMBL/GenBank/DDBJ whole genome shotgun (WGS) entry which is preliminary data.</text>
</comment>
<name>A0ABD2IQ91_9BILA</name>
<sequence length="390" mass="41895">MPARKATKAIADKNNANDSVMIVDNDDDGTSPDNVGISATTTKVPKYAASQRQKIVATAPPPLSTAFVASIRIGSPPPGRRVLAVADAVGISNAGTSSASSFGQNLLQLTVPGAMICSEAGYMRGHGTFPHENALHSQLAGIVVQTNKLISVKPIKSRYHGDVGDVVVGRIVEVQQKRWKVDINSRQHGVLLLNSVNLPGGELRRKSIEDELLMREYLREGDLVSAEVQQLFQDGSISLHTRSLKYGKLGQGVLVKVLPHLVRHRKSHFHNLPCGASVILGRNGYIWVSRHLSDDEASTGGYLADTQLVPRETREAIARTACCIKLLARNSVSLFDTTIICAYNASLAFPAKQLSDANIGDRVAQRTVAQCSSGIGEEEETATMTTDGDI</sequence>
<organism evidence="8 9">
    <name type="scientific">Heterodera trifolii</name>
    <dbReference type="NCBI Taxonomy" id="157864"/>
    <lineage>
        <taxon>Eukaryota</taxon>
        <taxon>Metazoa</taxon>
        <taxon>Ecdysozoa</taxon>
        <taxon>Nematoda</taxon>
        <taxon>Chromadorea</taxon>
        <taxon>Rhabditida</taxon>
        <taxon>Tylenchina</taxon>
        <taxon>Tylenchomorpha</taxon>
        <taxon>Tylenchoidea</taxon>
        <taxon>Heteroderidae</taxon>
        <taxon>Heteroderinae</taxon>
        <taxon>Heterodera</taxon>
    </lineage>
</organism>